<reference evidence="3 4" key="1">
    <citation type="journal article" date="2018" name="Evol. Lett.">
        <title>Horizontal gene cluster transfer increased hallucinogenic mushroom diversity.</title>
        <authorList>
            <person name="Reynolds H.T."/>
            <person name="Vijayakumar V."/>
            <person name="Gluck-Thaler E."/>
            <person name="Korotkin H.B."/>
            <person name="Matheny P.B."/>
            <person name="Slot J.C."/>
        </authorList>
    </citation>
    <scope>NUCLEOTIDE SEQUENCE [LARGE SCALE GENOMIC DNA]</scope>
    <source>
        <strain evidence="3 4">2631</strain>
    </source>
</reference>
<dbReference type="AlphaFoldDB" id="A0A409X9P7"/>
<evidence type="ECO:0000256" key="1">
    <source>
        <dbReference type="SAM" id="MobiDB-lite"/>
    </source>
</evidence>
<feature type="region of interest" description="Disordered" evidence="1">
    <location>
        <begin position="475"/>
        <end position="536"/>
    </location>
</feature>
<dbReference type="GO" id="GO:0005829">
    <property type="term" value="C:cytosol"/>
    <property type="evidence" value="ECO:0007669"/>
    <property type="project" value="TreeGrafter"/>
</dbReference>
<dbReference type="InterPro" id="IPR011022">
    <property type="entry name" value="Arrestin_C-like"/>
</dbReference>
<evidence type="ECO:0000313" key="4">
    <source>
        <dbReference type="Proteomes" id="UP000283269"/>
    </source>
</evidence>
<dbReference type="STRING" id="93625.A0A409X9P7"/>
<comment type="caution">
    <text evidence="3">The sequence shown here is derived from an EMBL/GenBank/DDBJ whole genome shotgun (WGS) entry which is preliminary data.</text>
</comment>
<dbReference type="InParanoid" id="A0A409X9P7"/>
<dbReference type="GO" id="GO:0031625">
    <property type="term" value="F:ubiquitin protein ligase binding"/>
    <property type="evidence" value="ECO:0007669"/>
    <property type="project" value="TreeGrafter"/>
</dbReference>
<dbReference type="SMART" id="SM01017">
    <property type="entry name" value="Arrestin_C"/>
    <property type="match status" value="1"/>
</dbReference>
<dbReference type="GO" id="GO:0005886">
    <property type="term" value="C:plasma membrane"/>
    <property type="evidence" value="ECO:0007669"/>
    <property type="project" value="TreeGrafter"/>
</dbReference>
<dbReference type="InterPro" id="IPR011021">
    <property type="entry name" value="Arrestin-like_N"/>
</dbReference>
<accession>A0A409X9P7</accession>
<feature type="region of interest" description="Disordered" evidence="1">
    <location>
        <begin position="408"/>
        <end position="456"/>
    </location>
</feature>
<sequence>MHTHSHSHHDKTKRSNSVSIRLTESAVFLRTDGAPVRRGAIPDARTSMVRGLLILDLVKPTKLTSIEVELSATTANAWPEGIGARRIDVTEEHRVFRATTTYFNAGKSQPTTRRTASIGPGILYSQQYNQNLLEYENGSGDLDDDFEDDWDDLRAQAPRAGASVPRSARSRSREAGVTGTSERNPRHGRSSSIGVQPSQASPHISRTSQLAEPPSPSPHTASGATSTFRSSFIDPRTRPNRRMSIDNGQFQRMPLYEAYHQEDEELQRLAPIPPYSPFPPSPMSPVELNAYLIERQISSQTDSPLLSSLRNSQNHSSEPSTVYSFPMVYLPNTHLTKYIGQISLSPSVQSNRLEPSLSRRPGLSDPILEHGESEEPSIAPGHPPDAQDNEQLPHDILSSSDMRISRISHSPVIPYPPPILDTRLSASSSSSSSSSHPHMSQDSPTIGSNHERGRKGSRFSFSAVSNIFMDVVRPNSSKVSASKERSLTGAREPSVDGNTLRSNRRGRTMERGPSGMDLHESPEEEEEGSRVRGSKERGRNVLGRILKDIDHKPRSDGWVEFKKGTYTYPISFTIPSNAPPTMQCDYGSVGWRLKANVHRPGAFKSKMTATREVITIACPTEEDTEDTENIIVERQWEQQLQYLISVSGRSFYIGGTVPVTFTFMPLTKMRIHRLSVYIEERVDYYTNMRRIGRTDPLSRFTLLSIKGEGKGADPILPLDSDSPDAFRHSPLYALVNQPSTEAELSELASNLMGPGPWTFHQELQLPKSCNTMHFTNKNRRSNIVVSHMLKVVIRVERGDDMHVDSRTGKRKLFDIVVQTPVLILSCRCNPEWTSLPRYDAVFDDSQAITPNCPCQVARSKAQAEATSRAMSSMSSALERVTSRQSSDSSGASAAETSPVFPSTMLSLRHMNHHDTLLRSNSLYERLMSGQETESGEAPPAYDANLSSPSSSPHGVPISPAPARTNLASAVVVV</sequence>
<dbReference type="EMBL" id="NHYD01002281">
    <property type="protein sequence ID" value="PPQ87441.1"/>
    <property type="molecule type" value="Genomic_DNA"/>
</dbReference>
<name>A0A409X9P7_PSICY</name>
<dbReference type="Pfam" id="PF00339">
    <property type="entry name" value="Arrestin_N"/>
    <property type="match status" value="1"/>
</dbReference>
<feature type="domain" description="Arrestin C-terminal-like" evidence="2">
    <location>
        <begin position="636"/>
        <end position="828"/>
    </location>
</feature>
<proteinExistence type="predicted"/>
<feature type="compositionally biased region" description="Low complexity" evidence="1">
    <location>
        <begin position="157"/>
        <end position="167"/>
    </location>
</feature>
<dbReference type="FunCoup" id="A0A409X9P7">
    <property type="interactions" value="267"/>
</dbReference>
<feature type="region of interest" description="Disordered" evidence="1">
    <location>
        <begin position="348"/>
        <end position="392"/>
    </location>
</feature>
<dbReference type="GO" id="GO:0070086">
    <property type="term" value="P:ubiquitin-dependent endocytosis"/>
    <property type="evidence" value="ECO:0007669"/>
    <property type="project" value="TreeGrafter"/>
</dbReference>
<dbReference type="InterPro" id="IPR014756">
    <property type="entry name" value="Ig_E-set"/>
</dbReference>
<feature type="compositionally biased region" description="Polar residues" evidence="1">
    <location>
        <begin position="190"/>
        <end position="210"/>
    </location>
</feature>
<protein>
    <recommendedName>
        <fullName evidence="2">Arrestin C-terminal-like domain-containing protein</fullName>
    </recommendedName>
</protein>
<feature type="compositionally biased region" description="Polar residues" evidence="1">
    <location>
        <begin position="436"/>
        <end position="448"/>
    </location>
</feature>
<feature type="compositionally biased region" description="Polar residues" evidence="1">
    <location>
        <begin position="218"/>
        <end position="230"/>
    </location>
</feature>
<dbReference type="PANTHER" id="PTHR11188">
    <property type="entry name" value="ARRESTIN DOMAIN CONTAINING PROTEIN"/>
    <property type="match status" value="1"/>
</dbReference>
<dbReference type="GO" id="GO:0030674">
    <property type="term" value="F:protein-macromolecule adaptor activity"/>
    <property type="evidence" value="ECO:0007669"/>
    <property type="project" value="TreeGrafter"/>
</dbReference>
<dbReference type="InterPro" id="IPR050357">
    <property type="entry name" value="Arrestin_domain-protein"/>
</dbReference>
<keyword evidence="4" id="KW-1185">Reference proteome</keyword>
<gene>
    <name evidence="3" type="ORF">CVT25_008177</name>
</gene>
<dbReference type="OrthoDB" id="2238745at2759"/>
<feature type="region of interest" description="Disordered" evidence="1">
    <location>
        <begin position="157"/>
        <end position="248"/>
    </location>
</feature>
<feature type="region of interest" description="Disordered" evidence="1">
    <location>
        <begin position="929"/>
        <end position="960"/>
    </location>
</feature>
<feature type="region of interest" description="Disordered" evidence="1">
    <location>
        <begin position="865"/>
        <end position="897"/>
    </location>
</feature>
<feature type="compositionally biased region" description="Low complexity" evidence="1">
    <location>
        <begin position="425"/>
        <end position="435"/>
    </location>
</feature>
<evidence type="ECO:0000259" key="2">
    <source>
        <dbReference type="SMART" id="SM01017"/>
    </source>
</evidence>
<dbReference type="Gene3D" id="2.60.40.640">
    <property type="match status" value="1"/>
</dbReference>
<dbReference type="InterPro" id="IPR014752">
    <property type="entry name" value="Arrestin-like_C"/>
</dbReference>
<dbReference type="Proteomes" id="UP000283269">
    <property type="component" value="Unassembled WGS sequence"/>
</dbReference>
<dbReference type="SUPFAM" id="SSF81296">
    <property type="entry name" value="E set domains"/>
    <property type="match status" value="1"/>
</dbReference>
<evidence type="ECO:0000313" key="3">
    <source>
        <dbReference type="EMBL" id="PPQ87441.1"/>
    </source>
</evidence>
<dbReference type="PANTHER" id="PTHR11188:SF17">
    <property type="entry name" value="FI21816P1"/>
    <property type="match status" value="1"/>
</dbReference>
<dbReference type="Pfam" id="PF02752">
    <property type="entry name" value="Arrestin_C"/>
    <property type="match status" value="1"/>
</dbReference>
<organism evidence="3 4">
    <name type="scientific">Psilocybe cyanescens</name>
    <dbReference type="NCBI Taxonomy" id="93625"/>
    <lineage>
        <taxon>Eukaryota</taxon>
        <taxon>Fungi</taxon>
        <taxon>Dikarya</taxon>
        <taxon>Basidiomycota</taxon>
        <taxon>Agaricomycotina</taxon>
        <taxon>Agaricomycetes</taxon>
        <taxon>Agaricomycetidae</taxon>
        <taxon>Agaricales</taxon>
        <taxon>Agaricineae</taxon>
        <taxon>Strophariaceae</taxon>
        <taxon>Psilocybe</taxon>
    </lineage>
</organism>